<dbReference type="SUPFAM" id="SSF51604">
    <property type="entry name" value="Enolase C-terminal domain-like"/>
    <property type="match status" value="1"/>
</dbReference>
<organism evidence="17">
    <name type="scientific">Streptomyces subtropicus</name>
    <dbReference type="NCBI Taxonomy" id="882404"/>
    <lineage>
        <taxon>Bacteria</taxon>
        <taxon>Bacillati</taxon>
        <taxon>Actinomycetota</taxon>
        <taxon>Actinomycetes</taxon>
        <taxon>Kitasatosporales</taxon>
        <taxon>Streptomycetaceae</taxon>
        <taxon>Streptomyces</taxon>
    </lineage>
</organism>
<feature type="region of interest" description="Disordered" evidence="14">
    <location>
        <begin position="1"/>
        <end position="21"/>
    </location>
</feature>
<reference evidence="17" key="1">
    <citation type="submission" date="2009-09" db="EMBL/GenBank/DDBJ databases">
        <title>Characterization and comparison of the coelichelin-related gene cluster from Streptomyces subtropicus.</title>
        <authorList>
            <person name="Huang T."/>
            <person name="Chen W."/>
            <person name="Deng Z."/>
        </authorList>
    </citation>
    <scope>NUCLEOTIDE SEQUENCE</scope>
    <source>
        <strain evidence="17">CGMCC IA A-182</strain>
    </source>
</reference>
<protein>
    <recommendedName>
        <fullName evidence="4 10">Enolase</fullName>
        <ecNumber evidence="3 10">4.2.1.11</ecNumber>
    </recommendedName>
    <alternativeName>
        <fullName evidence="10">2-phospho-D-glycerate hydro-lyase</fullName>
    </alternativeName>
    <alternativeName>
        <fullName evidence="10">2-phosphoglycerate dehydratase</fullName>
    </alternativeName>
</protein>
<evidence type="ECO:0000256" key="1">
    <source>
        <dbReference type="ARBA" id="ARBA00005031"/>
    </source>
</evidence>
<feature type="binding site" evidence="10">
    <location>
        <position position="406"/>
    </location>
    <ligand>
        <name>(2R)-2-phosphoglycerate</name>
        <dbReference type="ChEBI" id="CHEBI:58289"/>
    </ligand>
</feature>
<feature type="binding site" evidence="10">
    <location>
        <position position="181"/>
    </location>
    <ligand>
        <name>(2R)-2-phosphoglycerate</name>
        <dbReference type="ChEBI" id="CHEBI:58289"/>
    </ligand>
</feature>
<gene>
    <name evidence="17" type="primary">cchlL</name>
    <name evidence="10" type="synonym">eno</name>
</gene>
<accession>E0X890</accession>
<dbReference type="AlphaFoldDB" id="E0X890"/>
<dbReference type="GO" id="GO:0006096">
    <property type="term" value="P:glycolytic process"/>
    <property type="evidence" value="ECO:0007669"/>
    <property type="project" value="UniProtKB-UniRule"/>
</dbReference>
<evidence type="ECO:0000259" key="15">
    <source>
        <dbReference type="SMART" id="SM01192"/>
    </source>
</evidence>
<evidence type="ECO:0000256" key="3">
    <source>
        <dbReference type="ARBA" id="ARBA00012058"/>
    </source>
</evidence>
<dbReference type="Gene3D" id="3.30.390.10">
    <property type="entry name" value="Enolase-like, N-terminal domain"/>
    <property type="match status" value="1"/>
</dbReference>
<name>E0X890_9ACTN</name>
<keyword evidence="10" id="KW-0963">Cytoplasm</keyword>
<dbReference type="GO" id="GO:0000287">
    <property type="term" value="F:magnesium ion binding"/>
    <property type="evidence" value="ECO:0007669"/>
    <property type="project" value="UniProtKB-UniRule"/>
</dbReference>
<comment type="subcellular location">
    <subcellularLocation>
        <location evidence="10">Cytoplasm</location>
    </subcellularLocation>
    <subcellularLocation>
        <location evidence="10">Secreted</location>
    </subcellularLocation>
    <subcellularLocation>
        <location evidence="10">Cell surface</location>
    </subcellularLocation>
    <text evidence="10">Fractions of enolase are present in both the cytoplasm and on the cell surface.</text>
</comment>
<evidence type="ECO:0000256" key="10">
    <source>
        <dbReference type="HAMAP-Rule" id="MF_00318"/>
    </source>
</evidence>
<feature type="binding site" evidence="12">
    <location>
        <position position="173"/>
    </location>
    <ligand>
        <name>substrate</name>
    </ligand>
</feature>
<feature type="binding site" evidence="12">
    <location>
        <position position="406"/>
    </location>
    <ligand>
        <name>substrate</name>
    </ligand>
</feature>
<dbReference type="EMBL" id="GQ859495">
    <property type="protein sequence ID" value="ADM87291.1"/>
    <property type="molecule type" value="Genomic_DNA"/>
</dbReference>
<dbReference type="PROSITE" id="PS00164">
    <property type="entry name" value="ENOLASE"/>
    <property type="match status" value="1"/>
</dbReference>
<dbReference type="Gene3D" id="3.20.20.120">
    <property type="entry name" value="Enolase-like C-terminal domain"/>
    <property type="match status" value="1"/>
</dbReference>
<comment type="catalytic activity">
    <reaction evidence="10">
        <text>(2R)-2-phosphoglycerate = phosphoenolpyruvate + H2O</text>
        <dbReference type="Rhea" id="RHEA:10164"/>
        <dbReference type="ChEBI" id="CHEBI:15377"/>
        <dbReference type="ChEBI" id="CHEBI:58289"/>
        <dbReference type="ChEBI" id="CHEBI:58702"/>
        <dbReference type="EC" id="4.2.1.11"/>
    </reaction>
</comment>
<dbReference type="GO" id="GO:0009986">
    <property type="term" value="C:cell surface"/>
    <property type="evidence" value="ECO:0007669"/>
    <property type="project" value="UniProtKB-SubCell"/>
</dbReference>
<dbReference type="PANTHER" id="PTHR11902:SF1">
    <property type="entry name" value="ENOLASE"/>
    <property type="match status" value="1"/>
</dbReference>
<dbReference type="InterPro" id="IPR000941">
    <property type="entry name" value="Enolase"/>
</dbReference>
<dbReference type="GO" id="GO:0000015">
    <property type="term" value="C:phosphopyruvate hydratase complex"/>
    <property type="evidence" value="ECO:0007669"/>
    <property type="project" value="InterPro"/>
</dbReference>
<comment type="function">
    <text evidence="10">Catalyzes the reversible conversion of 2-phosphoglycerate (2-PG) into phosphoenolpyruvate (PEP). It is essential for the degradation of carbohydrates via glycolysis.</text>
</comment>
<dbReference type="SFLD" id="SFLDG00178">
    <property type="entry name" value="enolase"/>
    <property type="match status" value="1"/>
</dbReference>
<dbReference type="SFLD" id="SFLDS00001">
    <property type="entry name" value="Enolase"/>
    <property type="match status" value="1"/>
</dbReference>
<dbReference type="NCBIfam" id="TIGR01060">
    <property type="entry name" value="eno"/>
    <property type="match status" value="1"/>
</dbReference>
<keyword evidence="9 10" id="KW-0456">Lyase</keyword>
<keyword evidence="7 10" id="KW-0460">Magnesium</keyword>
<dbReference type="InterPro" id="IPR036849">
    <property type="entry name" value="Enolase-like_C_sf"/>
</dbReference>
<evidence type="ECO:0000256" key="12">
    <source>
        <dbReference type="PIRSR" id="PIRSR001400-2"/>
    </source>
</evidence>
<dbReference type="HAMAP" id="MF_00318">
    <property type="entry name" value="Enolase"/>
    <property type="match status" value="1"/>
</dbReference>
<evidence type="ECO:0000256" key="9">
    <source>
        <dbReference type="ARBA" id="ARBA00023239"/>
    </source>
</evidence>
<dbReference type="SMART" id="SM01193">
    <property type="entry name" value="Enolase_N"/>
    <property type="match status" value="1"/>
</dbReference>
<sequence length="444" mass="46729">MPRHAPTEGPRMSRTTAEPTAIRSVTARRIIDSRGNPTVEVDVRLADGSLGRAAVPSGASTGAREAVELRDGDAGQWHGKGVDRAVGHVNGEIAAAVVGRDADDQAGLDAALIALDGTPGKSRLGANAVLGVSLAAAKAAAAAHRQPLYRYLGGADARLLPLPMMNIINGGAHADNPLDFQEFMIAPVGAKTFAEAVRMGSEIFHTLRRDLLAAGHSTGVGDEGGFAPALRTAEEALDFVLSAVERTGYRPGEDIGLIMDPASSEFFREGAYVYTGEGVRRTPSEQADYLAKLIDAYPVVSIEDPMAEDDLDGWRELTARVGHRCQLTGDDVFCTDEAQVREGIRTGVGNSVLVKVNQIGTLTEALATVATARRAGWSAVMSHRSGETEDTTIADLAVATGCGQIKTGSLSRSDRTAKYNQLIRIEEELGESAQYAGGALLSRS</sequence>
<dbReference type="PRINTS" id="PR00148">
    <property type="entry name" value="ENOLASE"/>
</dbReference>
<dbReference type="InterPro" id="IPR029017">
    <property type="entry name" value="Enolase-like_N"/>
</dbReference>
<evidence type="ECO:0000256" key="4">
    <source>
        <dbReference type="ARBA" id="ARBA00017068"/>
    </source>
</evidence>
<dbReference type="UniPathway" id="UPA00109">
    <property type="reaction ID" value="UER00187"/>
</dbReference>
<dbReference type="InterPro" id="IPR020811">
    <property type="entry name" value="Enolase_N"/>
</dbReference>
<feature type="binding site" evidence="10 13">
    <location>
        <position position="260"/>
    </location>
    <ligand>
        <name>Mg(2+)</name>
        <dbReference type="ChEBI" id="CHEBI:18420"/>
    </ligand>
</feature>
<feature type="binding site" evidence="12">
    <location>
        <position position="182"/>
    </location>
    <ligand>
        <name>substrate</name>
    </ligand>
</feature>
<evidence type="ECO:0000259" key="16">
    <source>
        <dbReference type="SMART" id="SM01193"/>
    </source>
</evidence>
<dbReference type="PIRSF" id="PIRSF001400">
    <property type="entry name" value="Enolase"/>
    <property type="match status" value="1"/>
</dbReference>
<feature type="domain" description="Enolase N-terminal" evidence="16">
    <location>
        <begin position="22"/>
        <end position="152"/>
    </location>
</feature>
<comment type="cofactor">
    <cofactor evidence="10">
        <name>Mg(2+)</name>
        <dbReference type="ChEBI" id="CHEBI:18420"/>
    </cofactor>
    <text evidence="10">Binds a second Mg(2+) ion via substrate during catalysis.</text>
</comment>
<dbReference type="Pfam" id="PF00113">
    <property type="entry name" value="Enolase_C"/>
    <property type="match status" value="1"/>
</dbReference>
<evidence type="ECO:0000313" key="17">
    <source>
        <dbReference type="EMBL" id="ADM87291.1"/>
    </source>
</evidence>
<dbReference type="EC" id="4.2.1.11" evidence="3 10"/>
<proteinExistence type="inferred from homology"/>
<evidence type="ECO:0000256" key="8">
    <source>
        <dbReference type="ARBA" id="ARBA00023152"/>
    </source>
</evidence>
<keyword evidence="6 10" id="KW-0479">Metal-binding</keyword>
<evidence type="ECO:0000256" key="11">
    <source>
        <dbReference type="PIRSR" id="PIRSR001400-1"/>
    </source>
</evidence>
<feature type="binding site" evidence="12">
    <location>
        <begin position="382"/>
        <end position="385"/>
    </location>
    <ligand>
        <name>substrate</name>
    </ligand>
</feature>
<dbReference type="GO" id="GO:0004634">
    <property type="term" value="F:phosphopyruvate hydratase activity"/>
    <property type="evidence" value="ECO:0007669"/>
    <property type="project" value="UniProtKB-UniRule"/>
</dbReference>
<dbReference type="GO" id="GO:0005576">
    <property type="term" value="C:extracellular region"/>
    <property type="evidence" value="ECO:0007669"/>
    <property type="project" value="UniProtKB-SubCell"/>
</dbReference>
<dbReference type="Pfam" id="PF03952">
    <property type="entry name" value="Enolase_N"/>
    <property type="match status" value="1"/>
</dbReference>
<dbReference type="SUPFAM" id="SSF54826">
    <property type="entry name" value="Enolase N-terminal domain-like"/>
    <property type="match status" value="1"/>
</dbReference>
<feature type="binding site" evidence="10 13">
    <location>
        <position position="303"/>
    </location>
    <ligand>
        <name>Mg(2+)</name>
        <dbReference type="ChEBI" id="CHEBI:18420"/>
    </ligand>
</feature>
<dbReference type="SMART" id="SM01192">
    <property type="entry name" value="Enolase_C"/>
    <property type="match status" value="1"/>
</dbReference>
<dbReference type="InterPro" id="IPR020809">
    <property type="entry name" value="Enolase_CS"/>
</dbReference>
<keyword evidence="8 10" id="KW-0324">Glycolysis</keyword>
<feature type="active site" description="Proton acceptor" evidence="10 11">
    <location>
        <position position="355"/>
    </location>
</feature>
<feature type="binding site" evidence="12">
    <location>
        <position position="303"/>
    </location>
    <ligand>
        <name>substrate</name>
    </ligand>
</feature>
<feature type="binding site" evidence="12">
    <location>
        <position position="330"/>
    </location>
    <ligand>
        <name>substrate</name>
    </ligand>
</feature>
<dbReference type="PANTHER" id="PTHR11902">
    <property type="entry name" value="ENOLASE"/>
    <property type="match status" value="1"/>
</dbReference>
<feature type="domain" description="Enolase C-terminal TIM barrel" evidence="15">
    <location>
        <begin position="157"/>
        <end position="443"/>
    </location>
</feature>
<feature type="binding site" evidence="10">
    <location>
        <position position="355"/>
    </location>
    <ligand>
        <name>(2R)-2-phosphoglycerate</name>
        <dbReference type="ChEBI" id="CHEBI:58289"/>
    </ligand>
</feature>
<evidence type="ECO:0000256" key="2">
    <source>
        <dbReference type="ARBA" id="ARBA00009604"/>
    </source>
</evidence>
<evidence type="ECO:0000256" key="13">
    <source>
        <dbReference type="PIRSR" id="PIRSR001400-3"/>
    </source>
</evidence>
<evidence type="ECO:0000256" key="7">
    <source>
        <dbReference type="ARBA" id="ARBA00022842"/>
    </source>
</evidence>
<comment type="similarity">
    <text evidence="2 10">Belongs to the enolase family.</text>
</comment>
<dbReference type="FunFam" id="3.30.390.10:FF:000001">
    <property type="entry name" value="Enolase"/>
    <property type="match status" value="1"/>
</dbReference>
<feature type="binding site" evidence="10 13">
    <location>
        <position position="330"/>
    </location>
    <ligand>
        <name>Mg(2+)</name>
        <dbReference type="ChEBI" id="CHEBI:18420"/>
    </ligand>
</feature>
<feature type="binding site" evidence="10">
    <location>
        <position position="384"/>
    </location>
    <ligand>
        <name>(2R)-2-phosphoglycerate</name>
        <dbReference type="ChEBI" id="CHEBI:58289"/>
    </ligand>
</feature>
<dbReference type="CDD" id="cd03313">
    <property type="entry name" value="enolase"/>
    <property type="match status" value="1"/>
</dbReference>
<dbReference type="SFLD" id="SFLDF00002">
    <property type="entry name" value="enolase"/>
    <property type="match status" value="1"/>
</dbReference>
<keyword evidence="5 10" id="KW-0964">Secreted</keyword>
<feature type="active site" description="Proton donor" evidence="10 11">
    <location>
        <position position="223"/>
    </location>
</feature>
<dbReference type="InterPro" id="IPR020810">
    <property type="entry name" value="Enolase_C"/>
</dbReference>
<evidence type="ECO:0000256" key="6">
    <source>
        <dbReference type="ARBA" id="ARBA00022723"/>
    </source>
</evidence>
<evidence type="ECO:0000256" key="5">
    <source>
        <dbReference type="ARBA" id="ARBA00022525"/>
    </source>
</evidence>
<feature type="binding site" evidence="10">
    <location>
        <position position="385"/>
    </location>
    <ligand>
        <name>(2R)-2-phosphoglycerate</name>
        <dbReference type="ChEBI" id="CHEBI:58289"/>
    </ligand>
</feature>
<comment type="pathway">
    <text evidence="1 10">Carbohydrate degradation; glycolysis; pyruvate from D-glyceraldehyde 3-phosphate: step 4/5.</text>
</comment>
<comment type="cofactor">
    <cofactor evidence="13">
        <name>Mg(2+)</name>
        <dbReference type="ChEBI" id="CHEBI:18420"/>
    </cofactor>
    <text evidence="13">Mg(2+) is required for catalysis and for stabilizing the dimer.</text>
</comment>
<evidence type="ECO:0000256" key="14">
    <source>
        <dbReference type="SAM" id="MobiDB-lite"/>
    </source>
</evidence>